<dbReference type="STRING" id="993615.L2GN46"/>
<evidence type="ECO:0000256" key="1">
    <source>
        <dbReference type="ARBA" id="ARBA00008889"/>
    </source>
</evidence>
<dbReference type="SUPFAM" id="SSF160369">
    <property type="entry name" value="Ribosomal protein L10-like"/>
    <property type="match status" value="1"/>
</dbReference>
<dbReference type="OMA" id="DIRPMER"/>
<protein>
    <recommendedName>
        <fullName evidence="4">60S ribosomal protein L10P insertion domain-containing protein</fullName>
    </recommendedName>
</protein>
<dbReference type="InterPro" id="IPR001790">
    <property type="entry name" value="Ribosomal_uL10"/>
</dbReference>
<gene>
    <name evidence="2" type="ORF">VICG_00650</name>
</gene>
<accession>L2GN46</accession>
<organism evidence="2 3">
    <name type="scientific">Vittaforma corneae (strain ATCC 50505)</name>
    <name type="common">Microsporidian parasite</name>
    <name type="synonym">Nosema corneum</name>
    <dbReference type="NCBI Taxonomy" id="993615"/>
    <lineage>
        <taxon>Eukaryota</taxon>
        <taxon>Fungi</taxon>
        <taxon>Fungi incertae sedis</taxon>
        <taxon>Microsporidia</taxon>
        <taxon>Nosematidae</taxon>
        <taxon>Vittaforma</taxon>
    </lineage>
</organism>
<dbReference type="Gene3D" id="3.30.70.1730">
    <property type="match status" value="1"/>
</dbReference>
<dbReference type="FunCoup" id="L2GN46">
    <property type="interactions" value="246"/>
</dbReference>
<dbReference type="AlphaFoldDB" id="L2GN46"/>
<keyword evidence="3" id="KW-1185">Reference proteome</keyword>
<dbReference type="InterPro" id="IPR043141">
    <property type="entry name" value="Ribosomal_uL10-like_sf"/>
</dbReference>
<dbReference type="InParanoid" id="L2GN46"/>
<dbReference type="RefSeq" id="XP_007604102.1">
    <property type="nucleotide sequence ID" value="XM_007604040.1"/>
</dbReference>
<dbReference type="Proteomes" id="UP000011082">
    <property type="component" value="Unassembled WGS sequence"/>
</dbReference>
<comment type="similarity">
    <text evidence="1">Belongs to the universal ribosomal protein uL10 family.</text>
</comment>
<evidence type="ECO:0000313" key="2">
    <source>
        <dbReference type="EMBL" id="ELA42251.1"/>
    </source>
</evidence>
<dbReference type="EMBL" id="JH370133">
    <property type="protein sequence ID" value="ELA42251.1"/>
    <property type="molecule type" value="Genomic_DNA"/>
</dbReference>
<dbReference type="GeneID" id="19881367"/>
<dbReference type="OrthoDB" id="10262308at2759"/>
<dbReference type="Pfam" id="PF00466">
    <property type="entry name" value="Ribosomal_L10"/>
    <property type="match status" value="1"/>
</dbReference>
<dbReference type="VEuPathDB" id="MicrosporidiaDB:VICG_00650"/>
<reference evidence="3" key="1">
    <citation type="submission" date="2011-05" db="EMBL/GenBank/DDBJ databases">
        <title>The genome sequence of Vittaforma corneae strain ATCC 50505.</title>
        <authorList>
            <consortium name="The Broad Institute Genome Sequencing Platform"/>
            <person name="Cuomo C."/>
            <person name="Didier E."/>
            <person name="Bowers L."/>
            <person name="Young S.K."/>
            <person name="Zeng Q."/>
            <person name="Gargeya S."/>
            <person name="Fitzgerald M."/>
            <person name="Haas B."/>
            <person name="Abouelleil A."/>
            <person name="Alvarado L."/>
            <person name="Arachchi H.M."/>
            <person name="Berlin A."/>
            <person name="Chapman S.B."/>
            <person name="Gearin G."/>
            <person name="Goldberg J."/>
            <person name="Griggs A."/>
            <person name="Gujja S."/>
            <person name="Hansen M."/>
            <person name="Heiman D."/>
            <person name="Howarth C."/>
            <person name="Larimer J."/>
            <person name="Lui A."/>
            <person name="MacDonald P.J.P."/>
            <person name="McCowen C."/>
            <person name="Montmayeur A."/>
            <person name="Murphy C."/>
            <person name="Neiman D."/>
            <person name="Pearson M."/>
            <person name="Priest M."/>
            <person name="Roberts A."/>
            <person name="Saif S."/>
            <person name="Shea T."/>
            <person name="Sisk P."/>
            <person name="Stolte C."/>
            <person name="Sykes S."/>
            <person name="Wortman J."/>
            <person name="Nusbaum C."/>
            <person name="Birren B."/>
        </authorList>
    </citation>
    <scope>NUCLEOTIDE SEQUENCE [LARGE SCALE GENOMIC DNA]</scope>
    <source>
        <strain evidence="3">ATCC 50505</strain>
    </source>
</reference>
<dbReference type="HOGENOM" id="CLU_124045_0_0_1"/>
<sequence>MAELSKKSKEEKIEGVRKIQAYLSKYSTVVVVENTDIKTQCIQRLRSLLRGKVIFAKKSLLQKNYPQLSFEKSFFLIFIDGSELEKVISFKCNTFIKAGEVSPVDFVISAGIVKNPKLASILMPIEKRGSMFHLLEDYKVLSEGQPADEKATEILKAKDIRPMERNLTILGQFESKELAKNEQDHKIN</sequence>
<evidence type="ECO:0008006" key="4">
    <source>
        <dbReference type="Google" id="ProtNLM"/>
    </source>
</evidence>
<evidence type="ECO:0000313" key="3">
    <source>
        <dbReference type="Proteomes" id="UP000011082"/>
    </source>
</evidence>
<name>L2GN46_VITCO</name>
<proteinExistence type="inferred from homology"/>